<evidence type="ECO:0000256" key="1">
    <source>
        <dbReference type="ARBA" id="ARBA00043985"/>
    </source>
</evidence>
<dbReference type="InterPro" id="IPR014319">
    <property type="entry name" value="Phageshock_PspA"/>
</dbReference>
<keyword evidence="4" id="KW-1185">Reference proteome</keyword>
<dbReference type="Proteomes" id="UP000192342">
    <property type="component" value="Unassembled WGS sequence"/>
</dbReference>
<feature type="coiled-coil region" evidence="2">
    <location>
        <begin position="54"/>
        <end position="188"/>
    </location>
</feature>
<dbReference type="InterPro" id="IPR007157">
    <property type="entry name" value="PspA_VIPP1"/>
</dbReference>
<dbReference type="PANTHER" id="PTHR31088:SF6">
    <property type="entry name" value="PHAGE SHOCK PROTEIN A"/>
    <property type="match status" value="1"/>
</dbReference>
<dbReference type="OrthoDB" id="9779630at2"/>
<reference evidence="3 4" key="1">
    <citation type="submission" date="2013-04" db="EMBL/GenBank/DDBJ databases">
        <title>Oceanococcus atlanticus 22II-S10r2 Genome Sequencing.</title>
        <authorList>
            <person name="Lai Q."/>
            <person name="Li G."/>
            <person name="Shao Z."/>
        </authorList>
    </citation>
    <scope>NUCLEOTIDE SEQUENCE [LARGE SCALE GENOMIC DNA]</scope>
    <source>
        <strain evidence="3 4">22II-S10r2</strain>
    </source>
</reference>
<evidence type="ECO:0000256" key="2">
    <source>
        <dbReference type="SAM" id="Coils"/>
    </source>
</evidence>
<keyword evidence="2" id="KW-0175">Coiled coil</keyword>
<comment type="caution">
    <text evidence="3">The sequence shown here is derived from an EMBL/GenBank/DDBJ whole genome shotgun (WGS) entry which is preliminary data.</text>
</comment>
<proteinExistence type="inferred from homology"/>
<dbReference type="STRING" id="1317117.ATO7_12778"/>
<dbReference type="GO" id="GO:0009271">
    <property type="term" value="P:phage shock"/>
    <property type="evidence" value="ECO:0007669"/>
    <property type="project" value="TreeGrafter"/>
</dbReference>
<sequence length="223" mass="25511">MGVYSRLSDIVNSNVHALLDKAEDPAKMVRLIIQEMEDTLVEVRSASVKTLARQKEINRELKQFNEGIAEWEAKAELAMSKDREDLARGALMYKNQLVEKRDLLAEEQQIAKEQVEKLDSDIRQLNAKLKDAKARQRSLLMRKDNAGTRLKAKQQMDDARLDDARTKFEAFERRIEGLEAQVEAEELGQGDDLEKAFSELEANDEVEAELARLRKKLKPEADS</sequence>
<dbReference type="RefSeq" id="WP_083562315.1">
    <property type="nucleotide sequence ID" value="NZ_AQQV01000003.1"/>
</dbReference>
<gene>
    <name evidence="3" type="ORF">ATO7_12778</name>
</gene>
<dbReference type="EMBL" id="AQQV01000003">
    <property type="protein sequence ID" value="ORE86171.1"/>
    <property type="molecule type" value="Genomic_DNA"/>
</dbReference>
<dbReference type="GO" id="GO:0005829">
    <property type="term" value="C:cytosol"/>
    <property type="evidence" value="ECO:0007669"/>
    <property type="project" value="TreeGrafter"/>
</dbReference>
<evidence type="ECO:0000313" key="4">
    <source>
        <dbReference type="Proteomes" id="UP000192342"/>
    </source>
</evidence>
<name>A0A1Y1SC30_9GAMM</name>
<dbReference type="PANTHER" id="PTHR31088">
    <property type="entry name" value="MEMBRANE-ASSOCIATED PROTEIN VIPP1, CHLOROPLASTIC"/>
    <property type="match status" value="1"/>
</dbReference>
<evidence type="ECO:0000313" key="3">
    <source>
        <dbReference type="EMBL" id="ORE86171.1"/>
    </source>
</evidence>
<organism evidence="3 4">
    <name type="scientific">Oceanococcus atlanticus</name>
    <dbReference type="NCBI Taxonomy" id="1317117"/>
    <lineage>
        <taxon>Bacteria</taxon>
        <taxon>Pseudomonadati</taxon>
        <taxon>Pseudomonadota</taxon>
        <taxon>Gammaproteobacteria</taxon>
        <taxon>Chromatiales</taxon>
        <taxon>Oceanococcaceae</taxon>
        <taxon>Oceanococcus</taxon>
    </lineage>
</organism>
<dbReference type="AlphaFoldDB" id="A0A1Y1SC30"/>
<dbReference type="NCBIfam" id="TIGR02977">
    <property type="entry name" value="phageshock_pspA"/>
    <property type="match status" value="1"/>
</dbReference>
<dbReference type="Pfam" id="PF04012">
    <property type="entry name" value="PspA_IM30"/>
    <property type="match status" value="1"/>
</dbReference>
<accession>A0A1Y1SC30</accession>
<comment type="similarity">
    <text evidence="1">Belongs to the PspA/Vipp/IM30 family.</text>
</comment>
<protein>
    <submittedName>
        <fullName evidence="3">Phage shock protein A, PspA</fullName>
    </submittedName>
</protein>